<sequence>MFSSLLFISTRIFQIITLIPTLGMLAWFVHGYTSMNALTPDFILILFIASVLGAAWCIATLITYTRARHSALFVALVDLGFLGLFIAAVYELRGISNANCTNFDRDSFYITLGVAGGLGLQLNTDWSFHPNKECAMLKACFAFGIMNCIFFFVSFLLALLVHRHHRGEDVVVKRTTHVSRHSHRPRSRDYGYSSSPRRSHHSSRRYYV</sequence>
<evidence type="ECO:0000256" key="1">
    <source>
        <dbReference type="SAM" id="MobiDB-lite"/>
    </source>
</evidence>
<name>A0A0G2DWC6_9PEZI</name>
<feature type="transmembrane region" description="Helical" evidence="2">
    <location>
        <begin position="42"/>
        <end position="64"/>
    </location>
</feature>
<evidence type="ECO:0000313" key="5">
    <source>
        <dbReference type="EMBL" id="OMP86901.1"/>
    </source>
</evidence>
<dbReference type="Proteomes" id="UP000190776">
    <property type="component" value="Unassembled WGS sequence"/>
</dbReference>
<evidence type="ECO:0000313" key="6">
    <source>
        <dbReference type="Proteomes" id="UP000034182"/>
    </source>
</evidence>
<feature type="transmembrane region" description="Helical" evidence="2">
    <location>
        <begin position="12"/>
        <end position="30"/>
    </location>
</feature>
<dbReference type="Proteomes" id="UP000034182">
    <property type="component" value="Unassembled WGS sequence"/>
</dbReference>
<feature type="transmembrane region" description="Helical" evidence="2">
    <location>
        <begin position="135"/>
        <end position="161"/>
    </location>
</feature>
<proteinExistence type="predicted"/>
<evidence type="ECO:0000313" key="8">
    <source>
        <dbReference type="Proteomes" id="UP001430584"/>
    </source>
</evidence>
<keyword evidence="2" id="KW-0812">Transmembrane</keyword>
<keyword evidence="2" id="KW-0472">Membrane</keyword>
<dbReference type="STRING" id="420778.A0A0G2DWC6"/>
<feature type="transmembrane region" description="Helical" evidence="2">
    <location>
        <begin position="71"/>
        <end position="90"/>
    </location>
</feature>
<evidence type="ECO:0000313" key="3">
    <source>
        <dbReference type="EMBL" id="KAL0262481.1"/>
    </source>
</evidence>
<feature type="region of interest" description="Disordered" evidence="1">
    <location>
        <begin position="175"/>
        <end position="208"/>
    </location>
</feature>
<comment type="caution">
    <text evidence="4">The sequence shown here is derived from an EMBL/GenBank/DDBJ whole genome shotgun (WGS) entry which is preliminary data.</text>
</comment>
<dbReference type="Proteomes" id="UP001430584">
    <property type="component" value="Unassembled WGS sequence"/>
</dbReference>
<reference evidence="3 8" key="4">
    <citation type="submission" date="2024-02" db="EMBL/GenBank/DDBJ databases">
        <title>De novo assembly and annotation of 12 fungi associated with fruit tree decline syndrome in Ontario, Canada.</title>
        <authorList>
            <person name="Sulman M."/>
            <person name="Ellouze W."/>
            <person name="Ilyukhin E."/>
        </authorList>
    </citation>
    <scope>NUCLEOTIDE SEQUENCE [LARGE SCALE GENOMIC DNA]</scope>
    <source>
        <strain evidence="3 8">FDS-637</strain>
    </source>
</reference>
<keyword evidence="2" id="KW-1133">Transmembrane helix</keyword>
<evidence type="ECO:0000256" key="2">
    <source>
        <dbReference type="SAM" id="Phobius"/>
    </source>
</evidence>
<reference evidence="4 6" key="2">
    <citation type="submission" date="2015-05" db="EMBL/GenBank/DDBJ databases">
        <title>Distinctive expansion of gene families associated with plant cell wall degradation and secondary metabolism in the genomes of grapevine trunk pathogens.</title>
        <authorList>
            <person name="Lawrence D.P."/>
            <person name="Travadon R."/>
            <person name="Rolshausen P.E."/>
            <person name="Baumgartner K."/>
        </authorList>
    </citation>
    <scope>NUCLEOTIDE SEQUENCE [LARGE SCALE GENOMIC DNA]</scope>
    <source>
        <strain evidence="4">DS831</strain>
    </source>
</reference>
<reference evidence="5 7" key="3">
    <citation type="submission" date="2017-01" db="EMBL/GenBank/DDBJ databases">
        <title>Draft genome sequence of Diplodia seriata F98.1, a fungal species involved in grapevine trunk diseases.</title>
        <authorList>
            <person name="Robert-Siegwald G."/>
            <person name="Vallet J."/>
            <person name="Abou-Mansour E."/>
            <person name="Xu J."/>
            <person name="Rey P."/>
            <person name="Bertsch C."/>
            <person name="Rego C."/>
            <person name="Larignon P."/>
            <person name="Fontaine F."/>
            <person name="Lebrun M.-H."/>
        </authorList>
    </citation>
    <scope>NUCLEOTIDE SEQUENCE [LARGE SCALE GENOMIC DNA]</scope>
    <source>
        <strain evidence="5 7">F98.1</strain>
    </source>
</reference>
<keyword evidence="8" id="KW-1185">Reference proteome</keyword>
<dbReference type="EMBL" id="JAJVCZ030000002">
    <property type="protein sequence ID" value="KAL0262481.1"/>
    <property type="molecule type" value="Genomic_DNA"/>
</dbReference>
<gene>
    <name evidence="5" type="ORF">BK809_0000576</name>
    <name evidence="3" type="ORF">SLS55_001449</name>
    <name evidence="4" type="ORF">UCDDS831_g07773</name>
</gene>
<dbReference type="AlphaFoldDB" id="A0A0G2DWC6"/>
<feature type="compositionally biased region" description="Basic residues" evidence="1">
    <location>
        <begin position="197"/>
        <end position="208"/>
    </location>
</feature>
<evidence type="ECO:0000313" key="7">
    <source>
        <dbReference type="Proteomes" id="UP000190776"/>
    </source>
</evidence>
<dbReference type="OrthoDB" id="4918558at2759"/>
<organism evidence="4 6">
    <name type="scientific">Diplodia seriata</name>
    <dbReference type="NCBI Taxonomy" id="420778"/>
    <lineage>
        <taxon>Eukaryota</taxon>
        <taxon>Fungi</taxon>
        <taxon>Dikarya</taxon>
        <taxon>Ascomycota</taxon>
        <taxon>Pezizomycotina</taxon>
        <taxon>Dothideomycetes</taxon>
        <taxon>Dothideomycetes incertae sedis</taxon>
        <taxon>Botryosphaeriales</taxon>
        <taxon>Botryosphaeriaceae</taxon>
        <taxon>Diplodia</taxon>
    </lineage>
</organism>
<accession>A0A0G2DWC6</accession>
<evidence type="ECO:0000313" key="4">
    <source>
        <dbReference type="EMBL" id="KKY15232.1"/>
    </source>
</evidence>
<dbReference type="EMBL" id="LAQI01000199">
    <property type="protein sequence ID" value="KKY15232.1"/>
    <property type="molecule type" value="Genomic_DNA"/>
</dbReference>
<protein>
    <recommendedName>
        <fullName evidence="9">MARVEL domain-containing protein</fullName>
    </recommendedName>
</protein>
<dbReference type="EMBL" id="MSZU01000077">
    <property type="protein sequence ID" value="OMP86901.1"/>
    <property type="molecule type" value="Genomic_DNA"/>
</dbReference>
<feature type="compositionally biased region" description="Basic residues" evidence="1">
    <location>
        <begin position="175"/>
        <end position="186"/>
    </location>
</feature>
<reference evidence="4 6" key="1">
    <citation type="submission" date="2015-03" db="EMBL/GenBank/DDBJ databases">
        <authorList>
            <person name="Morales-Cruz A."/>
            <person name="Amrine K.C."/>
            <person name="Cantu D."/>
        </authorList>
    </citation>
    <scope>NUCLEOTIDE SEQUENCE [LARGE SCALE GENOMIC DNA]</scope>
    <source>
        <strain evidence="4">DS831</strain>
    </source>
</reference>
<evidence type="ECO:0008006" key="9">
    <source>
        <dbReference type="Google" id="ProtNLM"/>
    </source>
</evidence>